<feature type="domain" description="tRNA(Ile)-lysidine/2-thiocytidine synthase N-terminal" evidence="7">
    <location>
        <begin position="177"/>
        <end position="366"/>
    </location>
</feature>
<evidence type="ECO:0000256" key="3">
    <source>
        <dbReference type="ARBA" id="ARBA00022694"/>
    </source>
</evidence>
<evidence type="ECO:0000259" key="7">
    <source>
        <dbReference type="Pfam" id="PF01171"/>
    </source>
</evidence>
<keyword evidence="9" id="KW-1185">Reference proteome</keyword>
<evidence type="ECO:0000313" key="9">
    <source>
        <dbReference type="Proteomes" id="UP000193498"/>
    </source>
</evidence>
<dbReference type="OrthoDB" id="434144at2759"/>
<protein>
    <recommendedName>
        <fullName evidence="1">tRNA(Ile)-lysidine synthetase</fullName>
        <ecNumber evidence="1">6.3.4.19</ecNumber>
    </recommendedName>
</protein>
<dbReference type="AlphaFoldDB" id="A0A1Y1YI15"/>
<comment type="caution">
    <text evidence="8">The sequence shown here is derived from an EMBL/GenBank/DDBJ whole genome shotgun (WGS) entry which is preliminary data.</text>
</comment>
<dbReference type="InterPro" id="IPR014729">
    <property type="entry name" value="Rossmann-like_a/b/a_fold"/>
</dbReference>
<sequence length="629" mass="71115">MSDNELSKHIQDTAVDLSILLSCEYDERKLSALKENIATKNSQLKDMQESLLEVRDTIDESAALSRSGFLETSEKLETLYQKIDNLEQFVNMVKDTVDEVTSRVNETQASLQPNALGKVFGRLRVNELKPQLTQDSIFKTNDYLDSTQRSAIVEEFSALLNKFLRKHGLVPSFCQGVAVSGGVDSMAICYLLSQYFGERLHAFTIDHQLRTESTVEAHSVGAVLKRLNIKHDILKIDWKEHGYSEGIPKSQHLETLARKARYSLLGKACHQNQCNTVYFGHHLGDLKETTIFRFARASGIDGLAGISPLTRFPFTDSIPALDLLVARPLLDIPKSRLIDTCKYYGIEWFEDPSNEDLTYQRNLIRHLLKNVDERAKKAREASTHSPLEAFTDIPLKNFAAHMRQHREYVHSQDTMKELAKFDSKNGVCTFTVKNDWLDSTPLATRILSTLIHHVGSKEHPPRLEQILALRQDIANFTHGSTRKSIALGGTLIVSPKDGTSTWTISRQPPKRSELPQLENELSWDTSNLWDNRIFVTLHGNSSHSPLKLFIRPLKNSDREQIRSNVDFERKMKGWFKLVPEPSRFTIPSVTDSQGSLIAIPTLGINLAPELVRFTVTHRNAKAFSSISGV</sequence>
<dbReference type="GO" id="GO:0032267">
    <property type="term" value="F:tRNA(Ile)-lysidine synthase activity"/>
    <property type="evidence" value="ECO:0007669"/>
    <property type="project" value="UniProtKB-EC"/>
</dbReference>
<dbReference type="SUPFAM" id="SSF52402">
    <property type="entry name" value="Adenine nucleotide alpha hydrolases-like"/>
    <property type="match status" value="1"/>
</dbReference>
<dbReference type="HAMAP" id="MF_01161">
    <property type="entry name" value="tRNA_Ile_lys_synt"/>
    <property type="match status" value="1"/>
</dbReference>
<dbReference type="InterPro" id="IPR012094">
    <property type="entry name" value="tRNA_Ile_lys_synt"/>
</dbReference>
<dbReference type="GO" id="GO:0005524">
    <property type="term" value="F:ATP binding"/>
    <property type="evidence" value="ECO:0007669"/>
    <property type="project" value="UniProtKB-KW"/>
</dbReference>
<dbReference type="STRING" id="1314790.A0A1Y1YI15"/>
<keyword evidence="2" id="KW-0436">Ligase</keyword>
<dbReference type="Pfam" id="PF01171">
    <property type="entry name" value="ATP_bind_3"/>
    <property type="match status" value="1"/>
</dbReference>
<dbReference type="EMBL" id="MCFE01000136">
    <property type="protein sequence ID" value="ORX97254.1"/>
    <property type="molecule type" value="Genomic_DNA"/>
</dbReference>
<dbReference type="Proteomes" id="UP000193498">
    <property type="component" value="Unassembled WGS sequence"/>
</dbReference>
<organism evidence="8 9">
    <name type="scientific">Basidiobolus meristosporus CBS 931.73</name>
    <dbReference type="NCBI Taxonomy" id="1314790"/>
    <lineage>
        <taxon>Eukaryota</taxon>
        <taxon>Fungi</taxon>
        <taxon>Fungi incertae sedis</taxon>
        <taxon>Zoopagomycota</taxon>
        <taxon>Entomophthoromycotina</taxon>
        <taxon>Basidiobolomycetes</taxon>
        <taxon>Basidiobolales</taxon>
        <taxon>Basidiobolaceae</taxon>
        <taxon>Basidiobolus</taxon>
    </lineage>
</organism>
<evidence type="ECO:0000256" key="6">
    <source>
        <dbReference type="ARBA" id="ARBA00048539"/>
    </source>
</evidence>
<reference evidence="8 9" key="1">
    <citation type="submission" date="2016-07" db="EMBL/GenBank/DDBJ databases">
        <title>Pervasive Adenine N6-methylation of Active Genes in Fungi.</title>
        <authorList>
            <consortium name="DOE Joint Genome Institute"/>
            <person name="Mondo S.J."/>
            <person name="Dannebaum R.O."/>
            <person name="Kuo R.C."/>
            <person name="Labutti K."/>
            <person name="Haridas S."/>
            <person name="Kuo A."/>
            <person name="Salamov A."/>
            <person name="Ahrendt S.R."/>
            <person name="Lipzen A."/>
            <person name="Sullivan W."/>
            <person name="Andreopoulos W.B."/>
            <person name="Clum A."/>
            <person name="Lindquist E."/>
            <person name="Daum C."/>
            <person name="Ramamoorthy G.K."/>
            <person name="Gryganskyi A."/>
            <person name="Culley D."/>
            <person name="Magnuson J.K."/>
            <person name="James T.Y."/>
            <person name="O'Malley M.A."/>
            <person name="Stajich J.E."/>
            <person name="Spatafora J.W."/>
            <person name="Visel A."/>
            <person name="Grigoriev I.V."/>
        </authorList>
    </citation>
    <scope>NUCLEOTIDE SEQUENCE [LARGE SCALE GENOMIC DNA]</scope>
    <source>
        <strain evidence="8 9">CBS 931.73</strain>
    </source>
</reference>
<dbReference type="CDD" id="cd01992">
    <property type="entry name" value="TilS_N"/>
    <property type="match status" value="1"/>
</dbReference>
<dbReference type="NCBIfam" id="TIGR02432">
    <property type="entry name" value="lysidine_TilS_N"/>
    <property type="match status" value="1"/>
</dbReference>
<name>A0A1Y1YI15_9FUNG</name>
<dbReference type="PANTHER" id="PTHR43033:SF1">
    <property type="entry name" value="TRNA(ILE)-LYSIDINE SYNTHASE-RELATED"/>
    <property type="match status" value="1"/>
</dbReference>
<dbReference type="Gene3D" id="3.40.50.620">
    <property type="entry name" value="HUPs"/>
    <property type="match status" value="1"/>
</dbReference>
<accession>A0A1Y1YI15</accession>
<gene>
    <name evidence="8" type="ORF">K493DRAFT_336611</name>
</gene>
<dbReference type="InterPro" id="IPR011063">
    <property type="entry name" value="TilS/TtcA_N"/>
</dbReference>
<keyword evidence="4" id="KW-0547">Nucleotide-binding</keyword>
<keyword evidence="5" id="KW-0067">ATP-binding</keyword>
<comment type="catalytic activity">
    <reaction evidence="6">
        <text>cytidine(34) in tRNA(Ile2) + L-lysine + ATP = lysidine(34) in tRNA(Ile2) + AMP + diphosphate + H(+)</text>
        <dbReference type="Rhea" id="RHEA:43744"/>
        <dbReference type="Rhea" id="RHEA-COMP:10625"/>
        <dbReference type="Rhea" id="RHEA-COMP:10670"/>
        <dbReference type="ChEBI" id="CHEBI:15378"/>
        <dbReference type="ChEBI" id="CHEBI:30616"/>
        <dbReference type="ChEBI" id="CHEBI:32551"/>
        <dbReference type="ChEBI" id="CHEBI:33019"/>
        <dbReference type="ChEBI" id="CHEBI:82748"/>
        <dbReference type="ChEBI" id="CHEBI:83665"/>
        <dbReference type="ChEBI" id="CHEBI:456215"/>
        <dbReference type="EC" id="6.3.4.19"/>
    </reaction>
</comment>
<keyword evidence="3" id="KW-0819">tRNA processing</keyword>
<dbReference type="GO" id="GO:0008033">
    <property type="term" value="P:tRNA processing"/>
    <property type="evidence" value="ECO:0007669"/>
    <property type="project" value="UniProtKB-KW"/>
</dbReference>
<evidence type="ECO:0000256" key="1">
    <source>
        <dbReference type="ARBA" id="ARBA00013267"/>
    </source>
</evidence>
<dbReference type="InParanoid" id="A0A1Y1YI15"/>
<dbReference type="PANTHER" id="PTHR43033">
    <property type="entry name" value="TRNA(ILE)-LYSIDINE SYNTHASE-RELATED"/>
    <property type="match status" value="1"/>
</dbReference>
<evidence type="ECO:0000256" key="2">
    <source>
        <dbReference type="ARBA" id="ARBA00022598"/>
    </source>
</evidence>
<dbReference type="InterPro" id="IPR012795">
    <property type="entry name" value="tRNA_Ile_lys_synt_N"/>
</dbReference>
<evidence type="ECO:0000256" key="4">
    <source>
        <dbReference type="ARBA" id="ARBA00022741"/>
    </source>
</evidence>
<evidence type="ECO:0000256" key="5">
    <source>
        <dbReference type="ARBA" id="ARBA00022840"/>
    </source>
</evidence>
<dbReference type="EC" id="6.3.4.19" evidence="1"/>
<proteinExistence type="inferred from homology"/>
<evidence type="ECO:0000313" key="8">
    <source>
        <dbReference type="EMBL" id="ORX97254.1"/>
    </source>
</evidence>